<dbReference type="PANTHER" id="PTHR47892:SF1">
    <property type="entry name" value="UNIVERSAL STRESS PROTEIN E"/>
    <property type="match status" value="1"/>
</dbReference>
<evidence type="ECO:0000313" key="6">
    <source>
        <dbReference type="EMBL" id="NMH65664.1"/>
    </source>
</evidence>
<proteinExistence type="inferred from homology"/>
<dbReference type="InterPro" id="IPR006016">
    <property type="entry name" value="UspA"/>
</dbReference>
<accession>A0A972JKZ6</accession>
<dbReference type="SUPFAM" id="SSF52402">
    <property type="entry name" value="Adenine nucleotide alpha hydrolases-like"/>
    <property type="match status" value="2"/>
</dbReference>
<dbReference type="GO" id="GO:0005737">
    <property type="term" value="C:cytoplasm"/>
    <property type="evidence" value="ECO:0007669"/>
    <property type="project" value="UniProtKB-SubCell"/>
</dbReference>
<sequence length="297" mass="33119">MKNFLVIADKPGEPQSAFLKAKELARTSGAKIHLAAFCYEPGVDISDPDINGPLLKQRIMLELQNWWQGFIDTHAGEQSVSLEVIWQKNLYEWILASCQSHQYNLIIKTGHRSEGMFYTPTDWLLFRDAPIPVYIVAKEQFNAKKRVLVALDVLAKSADKQALNTQLLECAFRLAVQTDAELHCAYAIKVPTLLKDLDLVDPHAYAHKIMGAAQANMARLVEDYDLSPDCIHIEEGEPWGAIARLAKKLHSQCLVVGSMGHKGLMGKLIGNMAEKIIHVTNTDLLVISPEVKVKIAI</sequence>
<comment type="subcellular location">
    <subcellularLocation>
        <location evidence="1">Cytoplasm</location>
    </subcellularLocation>
</comment>
<dbReference type="EMBL" id="JAAXYH010000007">
    <property type="protein sequence ID" value="NMH65664.1"/>
    <property type="molecule type" value="Genomic_DNA"/>
</dbReference>
<evidence type="ECO:0000259" key="5">
    <source>
        <dbReference type="Pfam" id="PF00582"/>
    </source>
</evidence>
<comment type="caution">
    <text evidence="6">The sequence shown here is derived from an EMBL/GenBank/DDBJ whole genome shotgun (WGS) entry which is preliminary data.</text>
</comment>
<keyword evidence="7" id="KW-1185">Reference proteome</keyword>
<gene>
    <name evidence="6" type="ORF">HC757_10855</name>
</gene>
<evidence type="ECO:0000313" key="7">
    <source>
        <dbReference type="Proteomes" id="UP000737113"/>
    </source>
</evidence>
<name>A0A972JKZ6_9GAMM</name>
<dbReference type="RefSeq" id="WP_169564399.1">
    <property type="nucleotide sequence ID" value="NZ_JAAXYH010000007.1"/>
</dbReference>
<feature type="domain" description="UspA" evidence="5">
    <location>
        <begin position="145"/>
        <end position="287"/>
    </location>
</feature>
<organism evidence="6 7">
    <name type="scientific">Shewanella salipaludis</name>
    <dbReference type="NCBI Taxonomy" id="2723052"/>
    <lineage>
        <taxon>Bacteria</taxon>
        <taxon>Pseudomonadati</taxon>
        <taxon>Pseudomonadota</taxon>
        <taxon>Gammaproteobacteria</taxon>
        <taxon>Alteromonadales</taxon>
        <taxon>Shewanellaceae</taxon>
        <taxon>Shewanella</taxon>
    </lineage>
</organism>
<comment type="similarity">
    <text evidence="2">Belongs to the universal stress protein A family.</text>
</comment>
<dbReference type="Pfam" id="PF00582">
    <property type="entry name" value="Usp"/>
    <property type="match status" value="1"/>
</dbReference>
<dbReference type="Gene3D" id="3.40.50.12370">
    <property type="match status" value="1"/>
</dbReference>
<evidence type="ECO:0000256" key="2">
    <source>
        <dbReference type="ARBA" id="ARBA00008791"/>
    </source>
</evidence>
<dbReference type="PANTHER" id="PTHR47892">
    <property type="entry name" value="UNIVERSAL STRESS PROTEIN E"/>
    <property type="match status" value="1"/>
</dbReference>
<protein>
    <submittedName>
        <fullName evidence="6">Universal stress protein</fullName>
    </submittedName>
</protein>
<reference evidence="6" key="1">
    <citation type="submission" date="2020-04" db="EMBL/GenBank/DDBJ databases">
        <title>Description of Shewanella salipaludis sp. nov., isolated from a salt marsh.</title>
        <authorList>
            <person name="Park S."/>
            <person name="Yoon J.-H."/>
        </authorList>
    </citation>
    <scope>NUCLEOTIDE SEQUENCE</scope>
    <source>
        <strain evidence="6">SHSM-M6</strain>
    </source>
</reference>
<dbReference type="AlphaFoldDB" id="A0A972JKZ6"/>
<comment type="function">
    <text evidence="4">Required for resistance to DNA-damaging agents.</text>
</comment>
<keyword evidence="3" id="KW-0963">Cytoplasm</keyword>
<evidence type="ECO:0000256" key="4">
    <source>
        <dbReference type="ARBA" id="ARBA00037131"/>
    </source>
</evidence>
<evidence type="ECO:0000256" key="1">
    <source>
        <dbReference type="ARBA" id="ARBA00004496"/>
    </source>
</evidence>
<dbReference type="Proteomes" id="UP000737113">
    <property type="component" value="Unassembled WGS sequence"/>
</dbReference>
<evidence type="ECO:0000256" key="3">
    <source>
        <dbReference type="ARBA" id="ARBA00022490"/>
    </source>
</evidence>